<accession>A0A3B0PK92</accession>
<proteinExistence type="predicted"/>
<protein>
    <submittedName>
        <fullName evidence="2">Mycoplasma haemagglutinin</fullName>
    </submittedName>
</protein>
<name>A0A3B0PK92_MYCGL</name>
<sequence>MQYKLNGGEQQPITFAADNQQNVEATANKTPTVSDINVAKVSLSGLKFGSNTIELSVPTENPAKVALMIGNIYIYYFKW</sequence>
<gene>
    <name evidence="2" type="ORF">NCTC10115_01300</name>
</gene>
<dbReference type="AlphaFoldDB" id="A0A3B0PK92"/>
<dbReference type="Pfam" id="PF05692">
    <property type="entry name" value="Myco_haema"/>
    <property type="match status" value="1"/>
</dbReference>
<evidence type="ECO:0000259" key="1">
    <source>
        <dbReference type="Pfam" id="PF05692"/>
    </source>
</evidence>
<organism evidence="2 3">
    <name type="scientific">Mycoplasmoides gallisepticum</name>
    <name type="common">Mycoplasma gallisepticum</name>
    <dbReference type="NCBI Taxonomy" id="2096"/>
    <lineage>
        <taxon>Bacteria</taxon>
        <taxon>Bacillati</taxon>
        <taxon>Mycoplasmatota</taxon>
        <taxon>Mycoplasmoidales</taxon>
        <taxon>Mycoplasmoidaceae</taxon>
        <taxon>Mycoplasmoides</taxon>
    </lineage>
</organism>
<dbReference type="EMBL" id="LS991952">
    <property type="protein sequence ID" value="SYV95215.1"/>
    <property type="molecule type" value="Genomic_DNA"/>
</dbReference>
<reference evidence="3" key="1">
    <citation type="submission" date="2018-06" db="EMBL/GenBank/DDBJ databases">
        <authorList>
            <consortium name="Pathogen Informatics"/>
        </authorList>
    </citation>
    <scope>NUCLEOTIDE SEQUENCE [LARGE SCALE GENOMIC DNA]</scope>
    <source>
        <strain evidence="3">NCTC10115</strain>
    </source>
</reference>
<feature type="non-terminal residue" evidence="2">
    <location>
        <position position="79"/>
    </location>
</feature>
<dbReference type="Proteomes" id="UP000260136">
    <property type="component" value="Chromosome"/>
</dbReference>
<evidence type="ECO:0000313" key="3">
    <source>
        <dbReference type="Proteomes" id="UP000260136"/>
    </source>
</evidence>
<dbReference type="InterPro" id="IPR008692">
    <property type="entry name" value="Hemogglutn_Mycoplasma"/>
</dbReference>
<feature type="domain" description="Haemagglutinin Mycoplasma" evidence="1">
    <location>
        <begin position="17"/>
        <end position="74"/>
    </location>
</feature>
<evidence type="ECO:0000313" key="2">
    <source>
        <dbReference type="EMBL" id="SYV95215.1"/>
    </source>
</evidence>